<accession>A0ABV6IH31</accession>
<dbReference type="RefSeq" id="WP_390213727.1">
    <property type="nucleotide sequence ID" value="NZ_JBHLXJ010000016.1"/>
</dbReference>
<dbReference type="Proteomes" id="UP001589844">
    <property type="component" value="Unassembled WGS sequence"/>
</dbReference>
<protein>
    <submittedName>
        <fullName evidence="2">Zf-HC2 domain-containing protein</fullName>
    </submittedName>
</protein>
<evidence type="ECO:0000259" key="1">
    <source>
        <dbReference type="Pfam" id="PF13490"/>
    </source>
</evidence>
<name>A0ABV6IH31_9BURK</name>
<organism evidence="2 3">
    <name type="scientific">Undibacterium danionis</name>
    <dbReference type="NCBI Taxonomy" id="1812100"/>
    <lineage>
        <taxon>Bacteria</taxon>
        <taxon>Pseudomonadati</taxon>
        <taxon>Pseudomonadota</taxon>
        <taxon>Betaproteobacteria</taxon>
        <taxon>Burkholderiales</taxon>
        <taxon>Oxalobacteraceae</taxon>
        <taxon>Undibacterium</taxon>
    </lineage>
</organism>
<evidence type="ECO:0000313" key="2">
    <source>
        <dbReference type="EMBL" id="MFC0351133.1"/>
    </source>
</evidence>
<proteinExistence type="predicted"/>
<dbReference type="Pfam" id="PF13490">
    <property type="entry name" value="zf-HC2"/>
    <property type="match status" value="1"/>
</dbReference>
<comment type="caution">
    <text evidence="2">The sequence shown here is derived from an EMBL/GenBank/DDBJ whole genome shotgun (WGS) entry which is preliminary data.</text>
</comment>
<gene>
    <name evidence="2" type="ORF">ACFFJH_15045</name>
</gene>
<evidence type="ECO:0000313" key="3">
    <source>
        <dbReference type="Proteomes" id="UP001589844"/>
    </source>
</evidence>
<reference evidence="2 3" key="1">
    <citation type="submission" date="2024-09" db="EMBL/GenBank/DDBJ databases">
        <authorList>
            <person name="Sun Q."/>
            <person name="Mori K."/>
        </authorList>
    </citation>
    <scope>NUCLEOTIDE SEQUENCE [LARGE SCALE GENOMIC DNA]</scope>
    <source>
        <strain evidence="2 3">CCM 8677</strain>
    </source>
</reference>
<dbReference type="InterPro" id="IPR027383">
    <property type="entry name" value="Znf_put"/>
</dbReference>
<sequence length="68" mass="7880">MRLFYTCKQAHQKLSENLDRELSLVERTQLKIHLGMCDSCTNFGRQMKTIRMAMQAMAKGKSSDQDEP</sequence>
<feature type="domain" description="Putative zinc-finger" evidence="1">
    <location>
        <begin position="7"/>
        <end position="40"/>
    </location>
</feature>
<keyword evidence="3" id="KW-1185">Reference proteome</keyword>
<dbReference type="EMBL" id="JBHLXJ010000016">
    <property type="protein sequence ID" value="MFC0351133.1"/>
    <property type="molecule type" value="Genomic_DNA"/>
</dbReference>